<dbReference type="GO" id="GO:0003700">
    <property type="term" value="F:DNA-binding transcription factor activity"/>
    <property type="evidence" value="ECO:0007669"/>
    <property type="project" value="TreeGrafter"/>
</dbReference>
<gene>
    <name evidence="6" type="ORF">DT076_01850</name>
</gene>
<name>A0A367Z0C1_9ACTN</name>
<keyword evidence="7" id="KW-1185">Reference proteome</keyword>
<evidence type="ECO:0000259" key="5">
    <source>
        <dbReference type="PROSITE" id="PS50977"/>
    </source>
</evidence>
<dbReference type="SUPFAM" id="SSF48498">
    <property type="entry name" value="Tetracyclin repressor-like, C-terminal domain"/>
    <property type="match status" value="1"/>
</dbReference>
<comment type="caution">
    <text evidence="6">The sequence shown here is derived from an EMBL/GenBank/DDBJ whole genome shotgun (WGS) entry which is preliminary data.</text>
</comment>
<proteinExistence type="predicted"/>
<keyword evidence="3" id="KW-0804">Transcription</keyword>
<dbReference type="InterPro" id="IPR009057">
    <property type="entry name" value="Homeodomain-like_sf"/>
</dbReference>
<dbReference type="Pfam" id="PF00440">
    <property type="entry name" value="TetR_N"/>
    <property type="match status" value="1"/>
</dbReference>
<dbReference type="InterPro" id="IPR001647">
    <property type="entry name" value="HTH_TetR"/>
</dbReference>
<evidence type="ECO:0000256" key="2">
    <source>
        <dbReference type="ARBA" id="ARBA00023125"/>
    </source>
</evidence>
<feature type="domain" description="HTH tetR-type" evidence="5">
    <location>
        <begin position="11"/>
        <end position="70"/>
    </location>
</feature>
<dbReference type="AlphaFoldDB" id="A0A367Z0C1"/>
<dbReference type="SUPFAM" id="SSF46689">
    <property type="entry name" value="Homeodomain-like"/>
    <property type="match status" value="1"/>
</dbReference>
<reference evidence="6 7" key="1">
    <citation type="submission" date="2018-07" db="EMBL/GenBank/DDBJ databases">
        <title>Desertimonas flava gen. nov. sp. nov.</title>
        <authorList>
            <person name="Liu S."/>
        </authorList>
    </citation>
    <scope>NUCLEOTIDE SEQUENCE [LARGE SCALE GENOMIC DNA]</scope>
    <source>
        <strain evidence="6 7">16Sb5-5</strain>
    </source>
</reference>
<evidence type="ECO:0000313" key="6">
    <source>
        <dbReference type="EMBL" id="RCK71219.1"/>
    </source>
</evidence>
<dbReference type="PRINTS" id="PR00455">
    <property type="entry name" value="HTHTETR"/>
</dbReference>
<dbReference type="InterPro" id="IPR036271">
    <property type="entry name" value="Tet_transcr_reg_TetR-rel_C_sf"/>
</dbReference>
<sequence>MTASRPRRDAQRNRTNLLGAARAAFVRDGLDASAAAIARAAGVGTATLYRHFPTRSDLVDAVFGEEVRHCLALCEEATAAPDPWRGLTRALEAVVALELASPGFAGTLLAERRSTPLLESFDREVRRGFVTLAARLRNEGAARADLTGADLLMVLTAVRAIVLTDRATATRSATRFIAIATAGLREARPAPRTAASRTRERP</sequence>
<organism evidence="6 7">
    <name type="scientific">Desertihabitans brevis</name>
    <dbReference type="NCBI Taxonomy" id="2268447"/>
    <lineage>
        <taxon>Bacteria</taxon>
        <taxon>Bacillati</taxon>
        <taxon>Actinomycetota</taxon>
        <taxon>Actinomycetes</taxon>
        <taxon>Propionibacteriales</taxon>
        <taxon>Propionibacteriaceae</taxon>
        <taxon>Desertihabitans</taxon>
    </lineage>
</organism>
<protein>
    <submittedName>
        <fullName evidence="6">TetR/AcrR family transcriptional regulator</fullName>
    </submittedName>
</protein>
<feature type="DNA-binding region" description="H-T-H motif" evidence="4">
    <location>
        <begin position="33"/>
        <end position="52"/>
    </location>
</feature>
<dbReference type="Gene3D" id="1.10.357.10">
    <property type="entry name" value="Tetracycline Repressor, domain 2"/>
    <property type="match status" value="1"/>
</dbReference>
<dbReference type="PANTHER" id="PTHR30055">
    <property type="entry name" value="HTH-TYPE TRANSCRIPTIONAL REGULATOR RUTR"/>
    <property type="match status" value="1"/>
</dbReference>
<dbReference type="Proteomes" id="UP000252770">
    <property type="component" value="Unassembled WGS sequence"/>
</dbReference>
<evidence type="ECO:0000256" key="3">
    <source>
        <dbReference type="ARBA" id="ARBA00023163"/>
    </source>
</evidence>
<dbReference type="PROSITE" id="PS50977">
    <property type="entry name" value="HTH_TETR_2"/>
    <property type="match status" value="1"/>
</dbReference>
<dbReference type="PANTHER" id="PTHR30055:SF234">
    <property type="entry name" value="HTH-TYPE TRANSCRIPTIONAL REGULATOR BETI"/>
    <property type="match status" value="1"/>
</dbReference>
<evidence type="ECO:0000313" key="7">
    <source>
        <dbReference type="Proteomes" id="UP000252770"/>
    </source>
</evidence>
<dbReference type="InterPro" id="IPR050109">
    <property type="entry name" value="HTH-type_TetR-like_transc_reg"/>
</dbReference>
<dbReference type="EMBL" id="QOUI01000001">
    <property type="protein sequence ID" value="RCK71219.1"/>
    <property type="molecule type" value="Genomic_DNA"/>
</dbReference>
<dbReference type="RefSeq" id="WP_114124922.1">
    <property type="nucleotide sequence ID" value="NZ_QOUI01000001.1"/>
</dbReference>
<accession>A0A367Z0C1</accession>
<keyword evidence="1" id="KW-0805">Transcription regulation</keyword>
<dbReference type="GO" id="GO:0000976">
    <property type="term" value="F:transcription cis-regulatory region binding"/>
    <property type="evidence" value="ECO:0007669"/>
    <property type="project" value="TreeGrafter"/>
</dbReference>
<keyword evidence="2 4" id="KW-0238">DNA-binding</keyword>
<evidence type="ECO:0000256" key="1">
    <source>
        <dbReference type="ARBA" id="ARBA00023015"/>
    </source>
</evidence>
<evidence type="ECO:0000256" key="4">
    <source>
        <dbReference type="PROSITE-ProRule" id="PRU00335"/>
    </source>
</evidence>